<feature type="binding site" evidence="7">
    <location>
        <position position="28"/>
    </location>
    <ligand>
        <name>glyoxylate</name>
        <dbReference type="ChEBI" id="CHEBI:36655"/>
    </ligand>
</feature>
<feature type="active site" description="Proton acceptor" evidence="6">
    <location>
        <position position="246"/>
    </location>
</feature>
<feature type="binding site" evidence="7">
    <location>
        <position position="222"/>
    </location>
    <ligand>
        <name>FMN</name>
        <dbReference type="ChEBI" id="CHEBI:58210"/>
    </ligand>
</feature>
<dbReference type="Gene3D" id="3.20.20.70">
    <property type="entry name" value="Aldolase class I"/>
    <property type="match status" value="1"/>
</dbReference>
<dbReference type="GO" id="GO:0010181">
    <property type="term" value="F:FMN binding"/>
    <property type="evidence" value="ECO:0007669"/>
    <property type="project" value="InterPro"/>
</dbReference>
<dbReference type="GO" id="GO:0005886">
    <property type="term" value="C:plasma membrane"/>
    <property type="evidence" value="ECO:0007669"/>
    <property type="project" value="TreeGrafter"/>
</dbReference>
<dbReference type="PIRSF" id="PIRSF000138">
    <property type="entry name" value="Al-hdrx_acd_dh"/>
    <property type="match status" value="1"/>
</dbReference>
<feature type="binding site" evidence="7">
    <location>
        <position position="246"/>
    </location>
    <ligand>
        <name>glyoxylate</name>
        <dbReference type="ChEBI" id="CHEBI:36655"/>
    </ligand>
</feature>
<dbReference type="AlphaFoldDB" id="A0A3L6ZY45"/>
<dbReference type="PANTHER" id="PTHR10578">
    <property type="entry name" value="S -2-HYDROXY-ACID OXIDASE-RELATED"/>
    <property type="match status" value="1"/>
</dbReference>
<evidence type="ECO:0000313" key="9">
    <source>
        <dbReference type="EMBL" id="RLP72638.1"/>
    </source>
</evidence>
<dbReference type="InterPro" id="IPR013785">
    <property type="entry name" value="Aldolase_TIM"/>
</dbReference>
<dbReference type="InterPro" id="IPR012133">
    <property type="entry name" value="Alpha-hydoxy_acid_DH_FMN"/>
</dbReference>
<evidence type="ECO:0000256" key="5">
    <source>
        <dbReference type="ARBA" id="ARBA00024042"/>
    </source>
</evidence>
<dbReference type="GO" id="GO:0004459">
    <property type="term" value="F:L-lactate dehydrogenase (NAD+) activity"/>
    <property type="evidence" value="ECO:0007669"/>
    <property type="project" value="TreeGrafter"/>
</dbReference>
<dbReference type="PROSITE" id="PS51349">
    <property type="entry name" value="FMN_HYDROXY_ACID_DH_2"/>
    <property type="match status" value="1"/>
</dbReference>
<feature type="binding site" evidence="7">
    <location>
        <position position="160"/>
    </location>
    <ligand>
        <name>FMN</name>
        <dbReference type="ChEBI" id="CHEBI:58210"/>
    </ligand>
</feature>
<organism evidence="9 10">
    <name type="scientific">Xanthobacter tagetidis</name>
    <dbReference type="NCBI Taxonomy" id="60216"/>
    <lineage>
        <taxon>Bacteria</taxon>
        <taxon>Pseudomonadati</taxon>
        <taxon>Pseudomonadota</taxon>
        <taxon>Alphaproteobacteria</taxon>
        <taxon>Hyphomicrobiales</taxon>
        <taxon>Xanthobacteraceae</taxon>
        <taxon>Xanthobacter</taxon>
    </lineage>
</organism>
<evidence type="ECO:0000256" key="6">
    <source>
        <dbReference type="PIRSR" id="PIRSR000138-1"/>
    </source>
</evidence>
<feature type="binding site" evidence="7">
    <location>
        <position position="110"/>
    </location>
    <ligand>
        <name>FMN</name>
        <dbReference type="ChEBI" id="CHEBI:58210"/>
    </ligand>
</feature>
<dbReference type="InterPro" id="IPR000262">
    <property type="entry name" value="FMN-dep_DH"/>
</dbReference>
<dbReference type="OrthoDB" id="9770452at2"/>
<feature type="domain" description="FMN hydroxy acid dehydrogenase" evidence="8">
    <location>
        <begin position="2"/>
        <end position="351"/>
    </location>
</feature>
<sequence>MATPDSPRTIAELFQRASASLDAPVWDYLTGGAESETSLCRNRLALDSLAFVPRVLRDVSRIDLGADFLGTPIALPLFLAPVGSLRLFDEQAAAACARAAEAAGVPMFMSIMAQPTLEQVRASAPGAVLVLQLYMRGGRDWLDDIVARAEAAGCAALCLTVDAAVYGRRERDLVNRYSSAQAVDRANLGDRKDVQIADEQAQLSFDTIAWLKARTRLPLIVKGVLDAEDARLCVEHGVDVVYASNHGGRQLDHAVAALDQLGEICGAVAGRARIFVDGGMLRGTDIAKARALGADLVGLGKAQGAALAADGEAGVVRLIEILGAELRTTLALLGCPSLAGLGPHLLRKAAPVGPSTALSTLRLPAPAGLPPR</sequence>
<keyword evidence="4" id="KW-0560">Oxidoreductase</keyword>
<accession>A0A3L6ZY45</accession>
<proteinExistence type="inferred from homology"/>
<dbReference type="Pfam" id="PF01070">
    <property type="entry name" value="FMN_dh"/>
    <property type="match status" value="1"/>
</dbReference>
<keyword evidence="3 7" id="KW-0288">FMN</keyword>
<comment type="cofactor">
    <cofactor evidence="1">
        <name>FMN</name>
        <dbReference type="ChEBI" id="CHEBI:58210"/>
    </cofactor>
</comment>
<evidence type="ECO:0000256" key="7">
    <source>
        <dbReference type="PIRSR" id="PIRSR000138-2"/>
    </source>
</evidence>
<gene>
    <name evidence="9" type="ORF">D9R14_21450</name>
</gene>
<dbReference type="InterPro" id="IPR037396">
    <property type="entry name" value="FMN_HAD"/>
</dbReference>
<dbReference type="RefSeq" id="WP_121625483.1">
    <property type="nucleotide sequence ID" value="NZ_JACIIW010000014.1"/>
</dbReference>
<keyword evidence="10" id="KW-1185">Reference proteome</keyword>
<dbReference type="PROSITE" id="PS00557">
    <property type="entry name" value="FMN_HYDROXY_ACID_DH_1"/>
    <property type="match status" value="1"/>
</dbReference>
<feature type="binding site" evidence="7">
    <location>
        <begin position="81"/>
        <end position="83"/>
    </location>
    <ligand>
        <name>FMN</name>
        <dbReference type="ChEBI" id="CHEBI:58210"/>
    </ligand>
</feature>
<feature type="binding site" evidence="7">
    <location>
        <position position="132"/>
    </location>
    <ligand>
        <name>glyoxylate</name>
        <dbReference type="ChEBI" id="CHEBI:36655"/>
    </ligand>
</feature>
<comment type="caution">
    <text evidence="9">The sequence shown here is derived from an EMBL/GenBank/DDBJ whole genome shotgun (WGS) entry which is preliminary data.</text>
</comment>
<reference evidence="9 10" key="1">
    <citation type="submission" date="2018-10" db="EMBL/GenBank/DDBJ databases">
        <title>Xanthobacter tagetidis genome sequencing and assembly.</title>
        <authorList>
            <person name="Maclea K.S."/>
            <person name="Goen A.E."/>
            <person name="Fatima S.A."/>
        </authorList>
    </citation>
    <scope>NUCLEOTIDE SEQUENCE [LARGE SCALE GENOMIC DNA]</scope>
    <source>
        <strain evidence="9 10">ATCC 700314</strain>
    </source>
</reference>
<evidence type="ECO:0000313" key="10">
    <source>
        <dbReference type="Proteomes" id="UP000269692"/>
    </source>
</evidence>
<feature type="binding site" evidence="7">
    <location>
        <position position="134"/>
    </location>
    <ligand>
        <name>glyoxylate</name>
        <dbReference type="ChEBI" id="CHEBI:36655"/>
    </ligand>
</feature>
<dbReference type="InterPro" id="IPR008259">
    <property type="entry name" value="FMN_hydac_DH_AS"/>
</dbReference>
<dbReference type="SUPFAM" id="SSF51395">
    <property type="entry name" value="FMN-linked oxidoreductases"/>
    <property type="match status" value="1"/>
</dbReference>
<evidence type="ECO:0000256" key="4">
    <source>
        <dbReference type="ARBA" id="ARBA00023002"/>
    </source>
</evidence>
<dbReference type="GO" id="GO:0009060">
    <property type="term" value="P:aerobic respiration"/>
    <property type="evidence" value="ECO:0007669"/>
    <property type="project" value="TreeGrafter"/>
</dbReference>
<feature type="binding site" evidence="7">
    <location>
        <position position="244"/>
    </location>
    <ligand>
        <name>FMN</name>
        <dbReference type="ChEBI" id="CHEBI:58210"/>
    </ligand>
</feature>
<feature type="binding site" evidence="7">
    <location>
        <position position="249"/>
    </location>
    <ligand>
        <name>glyoxylate</name>
        <dbReference type="ChEBI" id="CHEBI:36655"/>
    </ligand>
</feature>
<dbReference type="PANTHER" id="PTHR10578:SF107">
    <property type="entry name" value="2-HYDROXYACID OXIDASE 1"/>
    <property type="match status" value="1"/>
</dbReference>
<evidence type="ECO:0000256" key="1">
    <source>
        <dbReference type="ARBA" id="ARBA00001917"/>
    </source>
</evidence>
<dbReference type="EMBL" id="RCTF01000026">
    <property type="protein sequence ID" value="RLP72638.1"/>
    <property type="molecule type" value="Genomic_DNA"/>
</dbReference>
<feature type="binding site" evidence="7">
    <location>
        <position position="169"/>
    </location>
    <ligand>
        <name>glyoxylate</name>
        <dbReference type="ChEBI" id="CHEBI:36655"/>
    </ligand>
</feature>
<comment type="similarity">
    <text evidence="5">Belongs to the FMN-dependent alpha-hydroxy acid dehydrogenase family.</text>
</comment>
<keyword evidence="2 7" id="KW-0285">Flavoprotein</keyword>
<dbReference type="CDD" id="cd02809">
    <property type="entry name" value="alpha_hydroxyacid_oxid_FMN"/>
    <property type="match status" value="1"/>
</dbReference>
<protein>
    <submittedName>
        <fullName evidence="9">Alpha-hydroxy-acid oxidizing protein</fullName>
    </submittedName>
</protein>
<evidence type="ECO:0000256" key="2">
    <source>
        <dbReference type="ARBA" id="ARBA00022630"/>
    </source>
</evidence>
<evidence type="ECO:0000259" key="8">
    <source>
        <dbReference type="PROSITE" id="PS51349"/>
    </source>
</evidence>
<dbReference type="Proteomes" id="UP000269692">
    <property type="component" value="Unassembled WGS sequence"/>
</dbReference>
<evidence type="ECO:0000256" key="3">
    <source>
        <dbReference type="ARBA" id="ARBA00022643"/>
    </source>
</evidence>
<name>A0A3L6ZY45_9HYPH</name>